<evidence type="ECO:0008006" key="3">
    <source>
        <dbReference type="Google" id="ProtNLM"/>
    </source>
</evidence>
<organism evidence="1 2">
    <name type="scientific">Eumeta variegata</name>
    <name type="common">Bagworm moth</name>
    <name type="synonym">Eumeta japonica</name>
    <dbReference type="NCBI Taxonomy" id="151549"/>
    <lineage>
        <taxon>Eukaryota</taxon>
        <taxon>Metazoa</taxon>
        <taxon>Ecdysozoa</taxon>
        <taxon>Arthropoda</taxon>
        <taxon>Hexapoda</taxon>
        <taxon>Insecta</taxon>
        <taxon>Pterygota</taxon>
        <taxon>Neoptera</taxon>
        <taxon>Endopterygota</taxon>
        <taxon>Lepidoptera</taxon>
        <taxon>Glossata</taxon>
        <taxon>Ditrysia</taxon>
        <taxon>Tineoidea</taxon>
        <taxon>Psychidae</taxon>
        <taxon>Oiketicinae</taxon>
        <taxon>Eumeta</taxon>
    </lineage>
</organism>
<evidence type="ECO:0000313" key="1">
    <source>
        <dbReference type="EMBL" id="GBP82636.1"/>
    </source>
</evidence>
<reference evidence="1 2" key="1">
    <citation type="journal article" date="2019" name="Commun. Biol.">
        <title>The bagworm genome reveals a unique fibroin gene that provides high tensile strength.</title>
        <authorList>
            <person name="Kono N."/>
            <person name="Nakamura H."/>
            <person name="Ohtoshi R."/>
            <person name="Tomita M."/>
            <person name="Numata K."/>
            <person name="Arakawa K."/>
        </authorList>
    </citation>
    <scope>NUCLEOTIDE SEQUENCE [LARGE SCALE GENOMIC DNA]</scope>
</reference>
<dbReference type="Gene3D" id="3.30.420.10">
    <property type="entry name" value="Ribonuclease H-like superfamily/Ribonuclease H"/>
    <property type="match status" value="1"/>
</dbReference>
<dbReference type="AlphaFoldDB" id="A0A4C1Z222"/>
<gene>
    <name evidence="1" type="ORF">EVAR_48517_1</name>
</gene>
<dbReference type="GO" id="GO:0003676">
    <property type="term" value="F:nucleic acid binding"/>
    <property type="evidence" value="ECO:0007669"/>
    <property type="project" value="InterPro"/>
</dbReference>
<dbReference type="EMBL" id="BGZK01001575">
    <property type="protein sequence ID" value="GBP82636.1"/>
    <property type="molecule type" value="Genomic_DNA"/>
</dbReference>
<sequence>MMNPSFNSNNNSLIASGFSHVVPKIANGIPCAPTSDSAQHLHSLDRLPVRFPMNRTPQDSRDKGMKKLFSRRVPRNLIETHKTDRVTWCNAMLIRFKEGASNLVRGIVTGDEAYIYCYDPKTKQQSTLWIYRVEPKQTKVACERNAFKRRTRALANIDEDGEAVRRCRDP</sequence>
<dbReference type="OrthoDB" id="10017160at2759"/>
<accession>A0A4C1Z222</accession>
<dbReference type="InterPro" id="IPR036397">
    <property type="entry name" value="RNaseH_sf"/>
</dbReference>
<keyword evidence="2" id="KW-1185">Reference proteome</keyword>
<evidence type="ECO:0000313" key="2">
    <source>
        <dbReference type="Proteomes" id="UP000299102"/>
    </source>
</evidence>
<dbReference type="Proteomes" id="UP000299102">
    <property type="component" value="Unassembled WGS sequence"/>
</dbReference>
<proteinExistence type="predicted"/>
<name>A0A4C1Z222_EUMVA</name>
<protein>
    <recommendedName>
        <fullName evidence="3">Mariner Mos1 transposase</fullName>
    </recommendedName>
</protein>
<comment type="caution">
    <text evidence="1">The sequence shown here is derived from an EMBL/GenBank/DDBJ whole genome shotgun (WGS) entry which is preliminary data.</text>
</comment>